<accession>A0A117M3E2</accession>
<dbReference type="Pfam" id="PF00795">
    <property type="entry name" value="CN_hydrolase"/>
    <property type="match status" value="1"/>
</dbReference>
<keyword evidence="2" id="KW-0449">Lipoprotein</keyword>
<reference evidence="3" key="1">
    <citation type="journal article" date="2015" name="MBio">
        <title>Genome-Resolved Metagenomic Analysis Reveals Roles for Candidate Phyla and Other Microbial Community Members in Biogeochemical Transformations in Oil Reservoirs.</title>
        <authorList>
            <person name="Hu P."/>
            <person name="Tom L."/>
            <person name="Singh A."/>
            <person name="Thomas B.C."/>
            <person name="Baker B.J."/>
            <person name="Piceno Y.M."/>
            <person name="Andersen G.L."/>
            <person name="Banfield J.F."/>
        </authorList>
    </citation>
    <scope>NUCLEOTIDE SEQUENCE [LARGE SCALE GENOMIC DNA]</scope>
</reference>
<keyword evidence="2" id="KW-0808">Transferase</keyword>
<dbReference type="PATRIC" id="fig|1184387.3.peg.451"/>
<dbReference type="AlphaFoldDB" id="A0A117M3E2"/>
<comment type="caution">
    <text evidence="2">The sequence shown here is derived from an EMBL/GenBank/DDBJ whole genome shotgun (WGS) entry which is preliminary data.</text>
</comment>
<dbReference type="InterPro" id="IPR052737">
    <property type="entry name" value="Omega-amidase_YafV"/>
</dbReference>
<feature type="domain" description="CN hydrolase" evidence="1">
    <location>
        <begin position="1"/>
        <end position="230"/>
    </location>
</feature>
<evidence type="ECO:0000313" key="2">
    <source>
        <dbReference type="EMBL" id="KUK82119.1"/>
    </source>
</evidence>
<dbReference type="GO" id="GO:0016746">
    <property type="term" value="F:acyltransferase activity"/>
    <property type="evidence" value="ECO:0007669"/>
    <property type="project" value="UniProtKB-KW"/>
</dbReference>
<dbReference type="SUPFAM" id="SSF56317">
    <property type="entry name" value="Carbon-nitrogen hydrolase"/>
    <property type="match status" value="1"/>
</dbReference>
<organism evidence="2 3">
    <name type="scientific">Mesotoga prima</name>
    <dbReference type="NCBI Taxonomy" id="1184387"/>
    <lineage>
        <taxon>Bacteria</taxon>
        <taxon>Thermotogati</taxon>
        <taxon>Thermotogota</taxon>
        <taxon>Thermotogae</taxon>
        <taxon>Kosmotogales</taxon>
        <taxon>Kosmotogaceae</taxon>
        <taxon>Mesotoga</taxon>
    </lineage>
</organism>
<dbReference type="PANTHER" id="PTHR47799">
    <property type="entry name" value="OMEGA-AMIDASE YAFV"/>
    <property type="match status" value="1"/>
</dbReference>
<dbReference type="InterPro" id="IPR036526">
    <property type="entry name" value="C-N_Hydrolase_sf"/>
</dbReference>
<protein>
    <submittedName>
        <fullName evidence="2">Nitrilase/cyanide hydratase and apolipoprotein N-acyltransferase</fullName>
    </submittedName>
</protein>
<dbReference type="InterPro" id="IPR003010">
    <property type="entry name" value="C-N_Hydrolase"/>
</dbReference>
<keyword evidence="2" id="KW-0012">Acyltransferase</keyword>
<dbReference type="Proteomes" id="UP000054092">
    <property type="component" value="Unassembled WGS sequence"/>
</dbReference>
<dbReference type="PANTHER" id="PTHR47799:SF1">
    <property type="entry name" value="OMEGA-AMIDASE YAFV"/>
    <property type="match status" value="1"/>
</dbReference>
<proteinExistence type="predicted"/>
<dbReference type="Gene3D" id="3.60.110.10">
    <property type="entry name" value="Carbon-nitrogen hydrolase"/>
    <property type="match status" value="1"/>
</dbReference>
<evidence type="ECO:0000259" key="1">
    <source>
        <dbReference type="PROSITE" id="PS50263"/>
    </source>
</evidence>
<dbReference type="GO" id="GO:0050152">
    <property type="term" value="F:omega-amidase activity"/>
    <property type="evidence" value="ECO:0007669"/>
    <property type="project" value="TreeGrafter"/>
</dbReference>
<gene>
    <name evidence="2" type="ORF">XD94_0158</name>
</gene>
<dbReference type="EMBL" id="LGGP01000014">
    <property type="protein sequence ID" value="KUK82119.1"/>
    <property type="molecule type" value="Genomic_DNA"/>
</dbReference>
<evidence type="ECO:0000313" key="3">
    <source>
        <dbReference type="Proteomes" id="UP000054092"/>
    </source>
</evidence>
<name>A0A117M3E2_9BACT</name>
<dbReference type="PROSITE" id="PS50263">
    <property type="entry name" value="CN_HYDROLASE"/>
    <property type="match status" value="1"/>
</dbReference>
<sequence>MRIGGVPLNIVWESPEINMKIIERIFAGASAAGVELIVFPETTLSGFTRNAERAYVKDACDFFKKQADYWGIPAVYGFIDKRESKFYNCAAFLASGSEPLIYRKRKLFSYGGENTVYTPGDSNLSFAMKEIQFSLNICYDLRFPELFRANLPAEVMIVIANWPEKRANHWQALLKARAIENQSFVLGLNRTGVDGNGIEYDEAFSVLFDQDGNEVPFEAEKGLLLWELDYERLSILRDWRERFPALKDI</sequence>
<dbReference type="GO" id="GO:0106008">
    <property type="term" value="F:2-oxoglutaramate amidase activity"/>
    <property type="evidence" value="ECO:0007669"/>
    <property type="project" value="TreeGrafter"/>
</dbReference>